<dbReference type="GO" id="GO:1990281">
    <property type="term" value="C:efflux pump complex"/>
    <property type="evidence" value="ECO:0007669"/>
    <property type="project" value="TreeGrafter"/>
</dbReference>
<evidence type="ECO:0000256" key="1">
    <source>
        <dbReference type="ARBA" id="ARBA00004442"/>
    </source>
</evidence>
<gene>
    <name evidence="8" type="ORF">KIH39_06455</name>
</gene>
<dbReference type="GO" id="GO:0015288">
    <property type="term" value="F:porin activity"/>
    <property type="evidence" value="ECO:0007669"/>
    <property type="project" value="TreeGrafter"/>
</dbReference>
<comment type="similarity">
    <text evidence="2">Belongs to the outer membrane factor (OMF) (TC 1.B.17) family.</text>
</comment>
<dbReference type="GO" id="GO:0015562">
    <property type="term" value="F:efflux transmembrane transporter activity"/>
    <property type="evidence" value="ECO:0007669"/>
    <property type="project" value="InterPro"/>
</dbReference>
<dbReference type="SUPFAM" id="SSF56954">
    <property type="entry name" value="Outer membrane efflux proteins (OEP)"/>
    <property type="match status" value="1"/>
</dbReference>
<name>A0A8E6EZA9_9BACT</name>
<keyword evidence="6" id="KW-0472">Membrane</keyword>
<evidence type="ECO:0000256" key="7">
    <source>
        <dbReference type="ARBA" id="ARBA00023237"/>
    </source>
</evidence>
<evidence type="ECO:0000256" key="4">
    <source>
        <dbReference type="ARBA" id="ARBA00022452"/>
    </source>
</evidence>
<dbReference type="KEGG" id="tsph:KIH39_06455"/>
<keyword evidence="3" id="KW-0813">Transport</keyword>
<dbReference type="InterPro" id="IPR003423">
    <property type="entry name" value="OMP_efflux"/>
</dbReference>
<dbReference type="Pfam" id="PF02321">
    <property type="entry name" value="OEP"/>
    <property type="match status" value="1"/>
</dbReference>
<keyword evidence="4" id="KW-1134">Transmembrane beta strand</keyword>
<dbReference type="GO" id="GO:0009279">
    <property type="term" value="C:cell outer membrane"/>
    <property type="evidence" value="ECO:0007669"/>
    <property type="project" value="UniProtKB-SubCell"/>
</dbReference>
<evidence type="ECO:0000313" key="9">
    <source>
        <dbReference type="Proteomes" id="UP000676194"/>
    </source>
</evidence>
<evidence type="ECO:0000256" key="2">
    <source>
        <dbReference type="ARBA" id="ARBA00007613"/>
    </source>
</evidence>
<dbReference type="RefSeq" id="WP_213498454.1">
    <property type="nucleotide sequence ID" value="NZ_CP074694.1"/>
</dbReference>
<dbReference type="PANTHER" id="PTHR30026:SF20">
    <property type="entry name" value="OUTER MEMBRANE PROTEIN TOLC"/>
    <property type="match status" value="1"/>
</dbReference>
<accession>A0A8E6EZA9</accession>
<organism evidence="8 9">
    <name type="scientific">Telmatocola sphagniphila</name>
    <dbReference type="NCBI Taxonomy" id="1123043"/>
    <lineage>
        <taxon>Bacteria</taxon>
        <taxon>Pseudomonadati</taxon>
        <taxon>Planctomycetota</taxon>
        <taxon>Planctomycetia</taxon>
        <taxon>Gemmatales</taxon>
        <taxon>Gemmataceae</taxon>
    </lineage>
</organism>
<proteinExistence type="inferred from homology"/>
<dbReference type="Proteomes" id="UP000676194">
    <property type="component" value="Chromosome"/>
</dbReference>
<dbReference type="InterPro" id="IPR051906">
    <property type="entry name" value="TolC-like"/>
</dbReference>
<comment type="subcellular location">
    <subcellularLocation>
        <location evidence="1">Cell outer membrane</location>
    </subcellularLocation>
</comment>
<evidence type="ECO:0000256" key="3">
    <source>
        <dbReference type="ARBA" id="ARBA00022448"/>
    </source>
</evidence>
<evidence type="ECO:0000256" key="5">
    <source>
        <dbReference type="ARBA" id="ARBA00022692"/>
    </source>
</evidence>
<dbReference type="PANTHER" id="PTHR30026">
    <property type="entry name" value="OUTER MEMBRANE PROTEIN TOLC"/>
    <property type="match status" value="1"/>
</dbReference>
<evidence type="ECO:0000313" key="8">
    <source>
        <dbReference type="EMBL" id="QVL33548.1"/>
    </source>
</evidence>
<keyword evidence="7" id="KW-0998">Cell outer membrane</keyword>
<dbReference type="AlphaFoldDB" id="A0A8E6EZA9"/>
<keyword evidence="5" id="KW-0812">Transmembrane</keyword>
<sequence>MLQLAGVDNPTIQIAREIVNEAYANLQASKAQLLPNLTAGVGIDLHYGVLQRSSGLIYDADRQNLYMGNGAYAIGAGTVGIPGVHIVYPVGDMYLEPRARSETFAARSAEAIAVQNNMLLEVSLAFWDLLGYESRIASLIQSQGDLSEIVRITSSYAQARQGRLADAQRAEVNSRLLDKRIRDLKGEAGAASARLAGLINLDPSEPLHLDTQLLIPLTLVDEKAKLEELIPRALANRPEIKVRTNELAETKTRLRQEQVRPWLPTIFAGLSNGAITGGGDRVSYSYSRLDGRVDFDVAAVWTLQNAGMGNRTLMQRNMSVVSQAVSRLNATIDQIRTEVSEAYASAVAAKIRIEQAQLQLKISEEGFRAEYLRIRQAIGLPIEILDSQKQLMDAREELIQATIDYNRAQFQLQVSLGFQPPSSH</sequence>
<dbReference type="EMBL" id="CP074694">
    <property type="protein sequence ID" value="QVL33548.1"/>
    <property type="molecule type" value="Genomic_DNA"/>
</dbReference>
<dbReference type="Gene3D" id="1.20.1600.10">
    <property type="entry name" value="Outer membrane efflux proteins (OEP)"/>
    <property type="match status" value="1"/>
</dbReference>
<keyword evidence="9" id="KW-1185">Reference proteome</keyword>
<protein>
    <submittedName>
        <fullName evidence="8">TolC family protein</fullName>
    </submittedName>
</protein>
<evidence type="ECO:0000256" key="6">
    <source>
        <dbReference type="ARBA" id="ARBA00023136"/>
    </source>
</evidence>
<reference evidence="8" key="1">
    <citation type="submission" date="2021-05" db="EMBL/GenBank/DDBJ databases">
        <title>Complete genome sequence of the cellulolytic planctomycete Telmatocola sphagniphila SP2T and characterization of the first cellulase from planctomycetes.</title>
        <authorList>
            <person name="Rakitin A.L."/>
            <person name="Beletsky A.V."/>
            <person name="Naumoff D.G."/>
            <person name="Kulichevskaya I.S."/>
            <person name="Mardanov A.V."/>
            <person name="Ravin N.V."/>
            <person name="Dedysh S.N."/>
        </authorList>
    </citation>
    <scope>NUCLEOTIDE SEQUENCE</scope>
    <source>
        <strain evidence="8">SP2T</strain>
    </source>
</reference>